<keyword evidence="2" id="KW-1185">Reference proteome</keyword>
<dbReference type="RefSeq" id="WP_218476681.1">
    <property type="nucleotide sequence ID" value="NZ_BAABJN010000018.1"/>
</dbReference>
<protein>
    <recommendedName>
        <fullName evidence="3">Transcriptional regulator</fullName>
    </recommendedName>
</protein>
<gene>
    <name evidence="1" type="ORF">KV110_14790</name>
</gene>
<evidence type="ECO:0000313" key="1">
    <source>
        <dbReference type="EMBL" id="QXN94211.1"/>
    </source>
</evidence>
<proteinExistence type="predicted"/>
<name>A0ABX8RY48_NOCIO</name>
<evidence type="ECO:0008006" key="3">
    <source>
        <dbReference type="Google" id="ProtNLM"/>
    </source>
</evidence>
<accession>A0ABX8RY48</accession>
<organism evidence="1 2">
    <name type="scientific">Nocardia iowensis</name>
    <dbReference type="NCBI Taxonomy" id="204891"/>
    <lineage>
        <taxon>Bacteria</taxon>
        <taxon>Bacillati</taxon>
        <taxon>Actinomycetota</taxon>
        <taxon>Actinomycetes</taxon>
        <taxon>Mycobacteriales</taxon>
        <taxon>Nocardiaceae</taxon>
        <taxon>Nocardia</taxon>
    </lineage>
</organism>
<dbReference type="EMBL" id="CP078145">
    <property type="protein sequence ID" value="QXN94211.1"/>
    <property type="molecule type" value="Genomic_DNA"/>
</dbReference>
<reference evidence="1 2" key="1">
    <citation type="submission" date="2021-07" db="EMBL/GenBank/DDBJ databases">
        <title>Whole Genome Sequence of Nocardia Iowensis.</title>
        <authorList>
            <person name="Lamm A."/>
            <person name="Collins-Fairclough A.M."/>
            <person name="Bunk B."/>
            <person name="Sproer C."/>
        </authorList>
    </citation>
    <scope>NUCLEOTIDE SEQUENCE [LARGE SCALE GENOMIC DNA]</scope>
    <source>
        <strain evidence="1 2">NRRL 5646</strain>
    </source>
</reference>
<evidence type="ECO:0000313" key="2">
    <source>
        <dbReference type="Proteomes" id="UP000694257"/>
    </source>
</evidence>
<dbReference type="Proteomes" id="UP000694257">
    <property type="component" value="Chromosome"/>
</dbReference>
<sequence length="198" mass="21767">MTAQPLEKASRLPVFDGNWDSWNDKWQQWVNTVQAVPASGLAIDFTVQGTSDAEVTLTGLEVRVTARRPAFSGVHVGDMGAGDTPYRFVSADLDVAPPKLTDFFDPTFGQRMPPNQLRPIQFPYQVKISDAESFEVHASTRLCDCEFVIDLTWSALGRKGTTTIDNKGKPFHIAGTSAATDYCVALPYEGHENSCRPV</sequence>